<dbReference type="PANTHER" id="PTHR30535:SF35">
    <property type="entry name" value="PERIPLASMIC BINDING PROTEIN"/>
    <property type="match status" value="1"/>
</dbReference>
<dbReference type="NCBIfam" id="NF038402">
    <property type="entry name" value="TroA_like"/>
    <property type="match status" value="1"/>
</dbReference>
<protein>
    <submittedName>
        <fullName evidence="3">Substrate-binding protein</fullName>
    </submittedName>
</protein>
<evidence type="ECO:0000256" key="1">
    <source>
        <dbReference type="ARBA" id="ARBA00022729"/>
    </source>
</evidence>
<evidence type="ECO:0000259" key="2">
    <source>
        <dbReference type="PROSITE" id="PS50983"/>
    </source>
</evidence>
<dbReference type="Pfam" id="PF01497">
    <property type="entry name" value="Peripla_BP_2"/>
    <property type="match status" value="1"/>
</dbReference>
<dbReference type="RefSeq" id="WP_221406273.1">
    <property type="nucleotide sequence ID" value="NZ_FUYR01000006.1"/>
</dbReference>
<dbReference type="InterPro" id="IPR002491">
    <property type="entry name" value="ABC_transptr_periplasmic_BD"/>
</dbReference>
<dbReference type="PROSITE" id="PS50983">
    <property type="entry name" value="FE_B12_PBP"/>
    <property type="match status" value="1"/>
</dbReference>
<dbReference type="InterPro" id="IPR054828">
    <property type="entry name" value="Vit_B12_bind_prot"/>
</dbReference>
<evidence type="ECO:0000313" key="4">
    <source>
        <dbReference type="Proteomes" id="UP000189981"/>
    </source>
</evidence>
<feature type="domain" description="Fe/B12 periplasmic-binding" evidence="2">
    <location>
        <begin position="19"/>
        <end position="260"/>
    </location>
</feature>
<dbReference type="AlphaFoldDB" id="A0A1T5F753"/>
<sequence length="260" mass="29363">MQVEDQMGRLVCVKDPPKRIISLVPSQTELLFDLGLDEEIIGITKFCIHPASRFKSTTKIGGTKKLNFPAIRELKPDLIIGNKEENEKLQIEELMNEFPVWMSDISTLEDALEMITQLGSITGKSHRANSICSEILAGFNSLRDDNIVGKSVAYFIWKDPFMIAGKDTFIDSILKHAGFENFSQEMRYPELTLQQLKEAKPDIIMLSSEPYPFKDVHVSEMQGICPGAEVLIVDGEMFSWYGSRLLHTSSYLKTLKGLLK</sequence>
<organism evidence="3 4">
    <name type="scientific">Daejeonella lutea</name>
    <dbReference type="NCBI Taxonomy" id="572036"/>
    <lineage>
        <taxon>Bacteria</taxon>
        <taxon>Pseudomonadati</taxon>
        <taxon>Bacteroidota</taxon>
        <taxon>Sphingobacteriia</taxon>
        <taxon>Sphingobacteriales</taxon>
        <taxon>Sphingobacteriaceae</taxon>
        <taxon>Daejeonella</taxon>
    </lineage>
</organism>
<reference evidence="4" key="1">
    <citation type="submission" date="2017-02" db="EMBL/GenBank/DDBJ databases">
        <authorList>
            <person name="Varghese N."/>
            <person name="Submissions S."/>
        </authorList>
    </citation>
    <scope>NUCLEOTIDE SEQUENCE [LARGE SCALE GENOMIC DNA]</scope>
    <source>
        <strain evidence="4">DSM 22385</strain>
    </source>
</reference>
<dbReference type="InterPro" id="IPR050902">
    <property type="entry name" value="ABC_Transporter_SBP"/>
</dbReference>
<proteinExistence type="predicted"/>
<dbReference type="SUPFAM" id="SSF53807">
    <property type="entry name" value="Helical backbone' metal receptor"/>
    <property type="match status" value="1"/>
</dbReference>
<dbReference type="PANTHER" id="PTHR30535">
    <property type="entry name" value="VITAMIN B12-BINDING PROTEIN"/>
    <property type="match status" value="1"/>
</dbReference>
<keyword evidence="1" id="KW-0732">Signal</keyword>
<keyword evidence="4" id="KW-1185">Reference proteome</keyword>
<dbReference type="Gene3D" id="3.40.50.1980">
    <property type="entry name" value="Nitrogenase molybdenum iron protein domain"/>
    <property type="match status" value="2"/>
</dbReference>
<dbReference type="Proteomes" id="UP000189981">
    <property type="component" value="Unassembled WGS sequence"/>
</dbReference>
<dbReference type="STRING" id="572036.SAMN05661099_3469"/>
<evidence type="ECO:0000313" key="3">
    <source>
        <dbReference type="EMBL" id="SKB91951.1"/>
    </source>
</evidence>
<gene>
    <name evidence="3" type="ORF">SAMN05661099_3469</name>
</gene>
<name>A0A1T5F753_9SPHI</name>
<dbReference type="EMBL" id="FUYR01000006">
    <property type="protein sequence ID" value="SKB91951.1"/>
    <property type="molecule type" value="Genomic_DNA"/>
</dbReference>
<accession>A0A1T5F753</accession>